<dbReference type="InterPro" id="IPR012675">
    <property type="entry name" value="Beta-grasp_dom_sf"/>
</dbReference>
<dbReference type="EMBL" id="CP041666">
    <property type="protein sequence ID" value="QDP39482.1"/>
    <property type="molecule type" value="Genomic_DNA"/>
</dbReference>
<dbReference type="PANTHER" id="PTHR34472:SF1">
    <property type="entry name" value="SULFUR CARRIER PROTEIN THIS"/>
    <property type="match status" value="1"/>
</dbReference>
<dbReference type="CDD" id="cd00565">
    <property type="entry name" value="Ubl_ThiS"/>
    <property type="match status" value="1"/>
</dbReference>
<dbReference type="OrthoDB" id="9798559at2"/>
<dbReference type="InterPro" id="IPR010035">
    <property type="entry name" value="Thi_S"/>
</dbReference>
<accession>A0A516KDJ4</accession>
<dbReference type="InterPro" id="IPR003749">
    <property type="entry name" value="ThiS/MoaD-like"/>
</dbReference>
<dbReference type="Gene3D" id="3.10.20.30">
    <property type="match status" value="1"/>
</dbReference>
<protein>
    <submittedName>
        <fullName evidence="1">Sulfur carrier protein ThiS</fullName>
    </submittedName>
</protein>
<dbReference type="KEGG" id="aqt:FN924_04415"/>
<dbReference type="Pfam" id="PF02597">
    <property type="entry name" value="ThiS"/>
    <property type="match status" value="1"/>
</dbReference>
<reference evidence="1 2" key="1">
    <citation type="submission" date="2019-07" db="EMBL/GenBank/DDBJ databases">
        <authorList>
            <person name="Li J."/>
        </authorList>
    </citation>
    <scope>NUCLEOTIDE SEQUENCE [LARGE SCALE GENOMIC DNA]</scope>
    <source>
        <strain evidence="1 2">TKL69</strain>
    </source>
</reference>
<organism evidence="1 2">
    <name type="scientific">Radiobacillus deserti</name>
    <dbReference type="NCBI Taxonomy" id="2594883"/>
    <lineage>
        <taxon>Bacteria</taxon>
        <taxon>Bacillati</taxon>
        <taxon>Bacillota</taxon>
        <taxon>Bacilli</taxon>
        <taxon>Bacillales</taxon>
        <taxon>Bacillaceae</taxon>
        <taxon>Radiobacillus</taxon>
    </lineage>
</organism>
<proteinExistence type="predicted"/>
<name>A0A516KDJ4_9BACI</name>
<dbReference type="SUPFAM" id="SSF54285">
    <property type="entry name" value="MoaD/ThiS"/>
    <property type="match status" value="1"/>
</dbReference>
<evidence type="ECO:0000313" key="1">
    <source>
        <dbReference type="EMBL" id="QDP39482.1"/>
    </source>
</evidence>
<dbReference type="AlphaFoldDB" id="A0A516KDJ4"/>
<dbReference type="PANTHER" id="PTHR34472">
    <property type="entry name" value="SULFUR CARRIER PROTEIN THIS"/>
    <property type="match status" value="1"/>
</dbReference>
<dbReference type="InterPro" id="IPR016155">
    <property type="entry name" value="Mopterin_synth/thiamin_S_b"/>
</dbReference>
<keyword evidence="2" id="KW-1185">Reference proteome</keyword>
<dbReference type="NCBIfam" id="TIGR01683">
    <property type="entry name" value="thiS"/>
    <property type="match status" value="1"/>
</dbReference>
<gene>
    <name evidence="1" type="primary">thiS</name>
    <name evidence="1" type="ORF">FN924_04415</name>
</gene>
<dbReference type="Proteomes" id="UP000315215">
    <property type="component" value="Chromosome"/>
</dbReference>
<sequence length="67" mass="7409">MELLINGDKVEVPDSLTTVTSLLEHFGIDKKVVIVELNQTILEKKAHSETMISDRDKIEIVNFVGGG</sequence>
<dbReference type="RefSeq" id="WP_143892232.1">
    <property type="nucleotide sequence ID" value="NZ_CP041666.1"/>
</dbReference>
<evidence type="ECO:0000313" key="2">
    <source>
        <dbReference type="Proteomes" id="UP000315215"/>
    </source>
</evidence>